<dbReference type="GO" id="GO:0016887">
    <property type="term" value="F:ATP hydrolysis activity"/>
    <property type="evidence" value="ECO:0007669"/>
    <property type="project" value="InterPro"/>
</dbReference>
<dbReference type="CDD" id="cd03219">
    <property type="entry name" value="ABC_Mj1267_LivG_branched"/>
    <property type="match status" value="1"/>
</dbReference>
<evidence type="ECO:0000256" key="2">
    <source>
        <dbReference type="ARBA" id="ARBA00022741"/>
    </source>
</evidence>
<dbReference type="Proteomes" id="UP000425960">
    <property type="component" value="Chromosome"/>
</dbReference>
<name>A0A5K8A0Y9_9BACT</name>
<dbReference type="PROSITE" id="PS50893">
    <property type="entry name" value="ABC_TRANSPORTER_2"/>
    <property type="match status" value="1"/>
</dbReference>
<dbReference type="AlphaFoldDB" id="A0A5K8A0Y9"/>
<evidence type="ECO:0000256" key="3">
    <source>
        <dbReference type="ARBA" id="ARBA00022840"/>
    </source>
</evidence>
<dbReference type="PANTHER" id="PTHR45772:SF9">
    <property type="entry name" value="CONSERVED COMPONENT OF ABC TRANSPORTER FOR NATURAL AMINO ACIDS"/>
    <property type="match status" value="1"/>
</dbReference>
<dbReference type="GO" id="GO:0005524">
    <property type="term" value="F:ATP binding"/>
    <property type="evidence" value="ECO:0007669"/>
    <property type="project" value="UniProtKB-KW"/>
</dbReference>
<dbReference type="PANTHER" id="PTHR45772">
    <property type="entry name" value="CONSERVED COMPONENT OF ABC TRANSPORTER FOR NATURAL AMINO ACIDS-RELATED"/>
    <property type="match status" value="1"/>
</dbReference>
<evidence type="ECO:0000259" key="4">
    <source>
        <dbReference type="PROSITE" id="PS50893"/>
    </source>
</evidence>
<accession>A0A5K8A0Y9</accession>
<dbReference type="InterPro" id="IPR003439">
    <property type="entry name" value="ABC_transporter-like_ATP-bd"/>
</dbReference>
<protein>
    <submittedName>
        <fullName evidence="5">ABC transporter ATP-binding protein</fullName>
    </submittedName>
</protein>
<evidence type="ECO:0000313" key="6">
    <source>
        <dbReference type="Proteomes" id="UP000425960"/>
    </source>
</evidence>
<dbReference type="Pfam" id="PF00005">
    <property type="entry name" value="ABC_tran"/>
    <property type="match status" value="1"/>
</dbReference>
<proteinExistence type="predicted"/>
<dbReference type="EMBL" id="AP021876">
    <property type="protein sequence ID" value="BBO86202.1"/>
    <property type="molecule type" value="Genomic_DNA"/>
</dbReference>
<keyword evidence="1" id="KW-0813">Transport</keyword>
<dbReference type="Gene3D" id="3.40.50.300">
    <property type="entry name" value="P-loop containing nucleotide triphosphate hydrolases"/>
    <property type="match status" value="1"/>
</dbReference>
<dbReference type="RefSeq" id="WP_155313803.1">
    <property type="nucleotide sequence ID" value="NZ_AP021876.1"/>
</dbReference>
<dbReference type="InterPro" id="IPR003593">
    <property type="entry name" value="AAA+_ATPase"/>
</dbReference>
<dbReference type="InterPro" id="IPR051120">
    <property type="entry name" value="ABC_AA/LPS_Transport"/>
</dbReference>
<dbReference type="SMART" id="SM00382">
    <property type="entry name" value="AAA"/>
    <property type="match status" value="1"/>
</dbReference>
<evidence type="ECO:0000256" key="1">
    <source>
        <dbReference type="ARBA" id="ARBA00022448"/>
    </source>
</evidence>
<sequence>MTGRPVLQVTDLSKSFGGIRAVDTVSFRLQENEILGVIGPNGSGKTTLANLITRFVRPSAGSVHFMGRPIHHLPAHKIVRLGIARTFQMVRPFYRLPAYKNMIVSLYSPRVTGFLGGRCGNRSAVALDLLEEVGFERDARVAYQDAGGLPQGYLKRLELAKAIALRPRLIILDELFSGLSLAEVTSLTPIIEKLRQQGKAIIMIEHRLKELFKIADRVIVMDNGRKIADGRCPAVMADQTVQNAYLGADCESLPRPGNGISDD</sequence>
<evidence type="ECO:0000313" key="5">
    <source>
        <dbReference type="EMBL" id="BBO86202.1"/>
    </source>
</evidence>
<feature type="domain" description="ABC transporter" evidence="4">
    <location>
        <begin position="7"/>
        <end position="248"/>
    </location>
</feature>
<keyword evidence="3 5" id="KW-0067">ATP-binding</keyword>
<dbReference type="SUPFAM" id="SSF52540">
    <property type="entry name" value="P-loop containing nucleoside triphosphate hydrolases"/>
    <property type="match status" value="1"/>
</dbReference>
<gene>
    <name evidence="5" type="ORF">DSCO28_67680</name>
</gene>
<dbReference type="InterPro" id="IPR027417">
    <property type="entry name" value="P-loop_NTPase"/>
</dbReference>
<keyword evidence="2" id="KW-0547">Nucleotide-binding</keyword>
<organism evidence="5 6">
    <name type="scientific">Desulfosarcina ovata subsp. sediminis</name>
    <dbReference type="NCBI Taxonomy" id="885957"/>
    <lineage>
        <taxon>Bacteria</taxon>
        <taxon>Pseudomonadati</taxon>
        <taxon>Thermodesulfobacteriota</taxon>
        <taxon>Desulfobacteria</taxon>
        <taxon>Desulfobacterales</taxon>
        <taxon>Desulfosarcinaceae</taxon>
        <taxon>Desulfosarcina</taxon>
    </lineage>
</organism>
<reference evidence="5 6" key="1">
    <citation type="submission" date="2019-11" db="EMBL/GenBank/DDBJ databases">
        <title>Comparative genomics of hydrocarbon-degrading Desulfosarcina strains.</title>
        <authorList>
            <person name="Watanabe M."/>
            <person name="Kojima H."/>
            <person name="Fukui M."/>
        </authorList>
    </citation>
    <scope>NUCLEOTIDE SEQUENCE [LARGE SCALE GENOMIC DNA]</scope>
    <source>
        <strain evidence="5 6">28bB2T</strain>
    </source>
</reference>
<dbReference type="KEGG" id="dov:DSCO28_67680"/>
<dbReference type="GO" id="GO:0005886">
    <property type="term" value="C:plasma membrane"/>
    <property type="evidence" value="ECO:0007669"/>
    <property type="project" value="TreeGrafter"/>
</dbReference>